<dbReference type="Proteomes" id="UP000737391">
    <property type="component" value="Unassembled WGS sequence"/>
</dbReference>
<name>A0A9P5EDF4_9HYPO</name>
<comment type="caution">
    <text evidence="2">The sequence shown here is derived from an EMBL/GenBank/DDBJ whole genome shotgun (WGS) entry which is preliminary data.</text>
</comment>
<dbReference type="EMBL" id="LUFC02000308">
    <property type="protein sequence ID" value="KAF4498784.1"/>
    <property type="molecule type" value="Genomic_DNA"/>
</dbReference>
<feature type="region of interest" description="Disordered" evidence="1">
    <location>
        <begin position="83"/>
        <end position="103"/>
    </location>
</feature>
<sequence length="147" mass="16822">MIVFEFFTEVFNIWPKSGWKCFLTSFDDGAFNRLFTAKKERMLAIERRMERHVNLDFRHRTTECLEMPALATSMIEGTTEGCSDAVVGDGTGPPSSELDALPSPQAPYRYNRAEIQAELANFTTQWKDQIEVLIERFTIACKPGFEI</sequence>
<accession>A0A9P5EDF4</accession>
<dbReference type="OrthoDB" id="4840035at2759"/>
<dbReference type="AlphaFoldDB" id="A0A9P5EDF4"/>
<reference evidence="2" key="1">
    <citation type="submission" date="2020-01" db="EMBL/GenBank/DDBJ databases">
        <title>Identification and distribution of gene clusters putatively required for synthesis of sphingolipid metabolism inhibitors in phylogenetically diverse species of the filamentous fungus Fusarium.</title>
        <authorList>
            <person name="Kim H.-S."/>
            <person name="Busman M."/>
            <person name="Brown D.W."/>
            <person name="Divon H."/>
            <person name="Uhlig S."/>
            <person name="Proctor R.H."/>
        </authorList>
    </citation>
    <scope>NUCLEOTIDE SEQUENCE</scope>
    <source>
        <strain evidence="2">NRRL 31653</strain>
    </source>
</reference>
<keyword evidence="3" id="KW-1185">Reference proteome</keyword>
<protein>
    <submittedName>
        <fullName evidence="2">Uncharacterized protein</fullName>
    </submittedName>
</protein>
<gene>
    <name evidence="2" type="ORF">FAGAP_5038</name>
</gene>
<evidence type="ECO:0000256" key="1">
    <source>
        <dbReference type="SAM" id="MobiDB-lite"/>
    </source>
</evidence>
<proteinExistence type="predicted"/>
<organism evidence="2 3">
    <name type="scientific">Fusarium agapanthi</name>
    <dbReference type="NCBI Taxonomy" id="1803897"/>
    <lineage>
        <taxon>Eukaryota</taxon>
        <taxon>Fungi</taxon>
        <taxon>Dikarya</taxon>
        <taxon>Ascomycota</taxon>
        <taxon>Pezizomycotina</taxon>
        <taxon>Sordariomycetes</taxon>
        <taxon>Hypocreomycetidae</taxon>
        <taxon>Hypocreales</taxon>
        <taxon>Nectriaceae</taxon>
        <taxon>Fusarium</taxon>
        <taxon>Fusarium fujikuroi species complex</taxon>
    </lineage>
</organism>
<evidence type="ECO:0000313" key="2">
    <source>
        <dbReference type="EMBL" id="KAF4498784.1"/>
    </source>
</evidence>
<evidence type="ECO:0000313" key="3">
    <source>
        <dbReference type="Proteomes" id="UP000737391"/>
    </source>
</evidence>